<feature type="region of interest" description="Disordered" evidence="1">
    <location>
        <begin position="128"/>
        <end position="153"/>
    </location>
</feature>
<feature type="region of interest" description="Disordered" evidence="1">
    <location>
        <begin position="167"/>
        <end position="186"/>
    </location>
</feature>
<dbReference type="Proteomes" id="UP000799538">
    <property type="component" value="Unassembled WGS sequence"/>
</dbReference>
<evidence type="ECO:0000256" key="1">
    <source>
        <dbReference type="SAM" id="MobiDB-lite"/>
    </source>
</evidence>
<dbReference type="AlphaFoldDB" id="A0A6A6G1S1"/>
<gene>
    <name evidence="2" type="ORF">BDZ85DRAFT_45832</name>
</gene>
<name>A0A6A6G1S1_9PEZI</name>
<feature type="compositionally biased region" description="Polar residues" evidence="1">
    <location>
        <begin position="135"/>
        <end position="153"/>
    </location>
</feature>
<organism evidence="2 3">
    <name type="scientific">Elsinoe ampelina</name>
    <dbReference type="NCBI Taxonomy" id="302913"/>
    <lineage>
        <taxon>Eukaryota</taxon>
        <taxon>Fungi</taxon>
        <taxon>Dikarya</taxon>
        <taxon>Ascomycota</taxon>
        <taxon>Pezizomycotina</taxon>
        <taxon>Dothideomycetes</taxon>
        <taxon>Dothideomycetidae</taxon>
        <taxon>Myriangiales</taxon>
        <taxon>Elsinoaceae</taxon>
        <taxon>Elsinoe</taxon>
    </lineage>
</organism>
<dbReference type="OrthoDB" id="10386357at2759"/>
<evidence type="ECO:0000313" key="2">
    <source>
        <dbReference type="EMBL" id="KAF2219380.1"/>
    </source>
</evidence>
<accession>A0A6A6G1S1</accession>
<reference evidence="3" key="1">
    <citation type="journal article" date="2020" name="Stud. Mycol.">
        <title>101 Dothideomycetes genomes: A test case for predicting lifestyles and emergence of pathogens.</title>
        <authorList>
            <person name="Haridas S."/>
            <person name="Albert R."/>
            <person name="Binder M."/>
            <person name="Bloem J."/>
            <person name="LaButti K."/>
            <person name="Salamov A."/>
            <person name="Andreopoulos B."/>
            <person name="Baker S."/>
            <person name="Barry K."/>
            <person name="Bills G."/>
            <person name="Bluhm B."/>
            <person name="Cannon C."/>
            <person name="Castanera R."/>
            <person name="Culley D."/>
            <person name="Daum C."/>
            <person name="Ezra D."/>
            <person name="Gonzalez J."/>
            <person name="Henrissat B."/>
            <person name="Kuo A."/>
            <person name="Liang C."/>
            <person name="Lipzen A."/>
            <person name="Lutzoni F."/>
            <person name="Magnuson J."/>
            <person name="Mondo S."/>
            <person name="Nolan M."/>
            <person name="Ohm R."/>
            <person name="Pangilinan J."/>
            <person name="Park H.-J."/>
            <person name="Ramirez L."/>
            <person name="Alfaro M."/>
            <person name="Sun H."/>
            <person name="Tritt A."/>
            <person name="Yoshinaga Y."/>
            <person name="Zwiers L.-H."/>
            <person name="Turgeon B."/>
            <person name="Goodwin S."/>
            <person name="Spatafora J."/>
            <person name="Crous P."/>
            <person name="Grigoriev I."/>
        </authorList>
    </citation>
    <scope>NUCLEOTIDE SEQUENCE [LARGE SCALE GENOMIC DNA]</scope>
    <source>
        <strain evidence="3">CECT 20119</strain>
    </source>
</reference>
<proteinExistence type="predicted"/>
<protein>
    <submittedName>
        <fullName evidence="2">Uncharacterized protein</fullName>
    </submittedName>
</protein>
<dbReference type="EMBL" id="ML992517">
    <property type="protein sequence ID" value="KAF2219380.1"/>
    <property type="molecule type" value="Genomic_DNA"/>
</dbReference>
<keyword evidence="3" id="KW-1185">Reference proteome</keyword>
<evidence type="ECO:0000313" key="3">
    <source>
        <dbReference type="Proteomes" id="UP000799538"/>
    </source>
</evidence>
<sequence>MSGPRGYTSISWDGGPGLCLPASLGGQPAFGYAMVWTHEDTNTITHEVARWDGRVFASPLSSIRLIPRIRPCSSLTEGFGPGGWPQDVSLSHPARMAQSIPTRGLPRRPSLCLSSTQVIKPRWAPTKYHRKGQTHAHQVSTVTSSSWRASMGPSSTQIAMWRGRTGTWPRHGWPDADEIGPECGPG</sequence>